<evidence type="ECO:0000313" key="3">
    <source>
        <dbReference type="Proteomes" id="UP001223390"/>
    </source>
</evidence>
<feature type="transmembrane region" description="Helical" evidence="1">
    <location>
        <begin position="70"/>
        <end position="87"/>
    </location>
</feature>
<keyword evidence="3" id="KW-1185">Reference proteome</keyword>
<proteinExistence type="predicted"/>
<comment type="caution">
    <text evidence="2">The sequence shown here is derived from an EMBL/GenBank/DDBJ whole genome shotgun (WGS) entry which is preliminary data.</text>
</comment>
<protein>
    <submittedName>
        <fullName evidence="2">YcxB family protein</fullName>
    </submittedName>
</protein>
<gene>
    <name evidence="2" type="ORF">QEZ40_001778</name>
</gene>
<keyword evidence="1" id="KW-0812">Transmembrane</keyword>
<evidence type="ECO:0000256" key="1">
    <source>
        <dbReference type="SAM" id="Phobius"/>
    </source>
</evidence>
<reference evidence="2 3" key="1">
    <citation type="submission" date="2023-05" db="EMBL/GenBank/DDBJ databases">
        <title>Sequencing and Assembly of Streptomyces sp. NP73.</title>
        <authorList>
            <person name="Konwar A.N."/>
            <person name="Saikia K."/>
            <person name="Thakur D."/>
        </authorList>
    </citation>
    <scope>NUCLEOTIDE SEQUENCE [LARGE SCALE GENOMIC DNA]</scope>
    <source>
        <strain evidence="2 3">NP73</strain>
    </source>
</reference>
<organism evidence="2 3">
    <name type="scientific">Streptomyces katrae</name>
    <dbReference type="NCBI Taxonomy" id="68223"/>
    <lineage>
        <taxon>Bacteria</taxon>
        <taxon>Bacillati</taxon>
        <taxon>Actinomycetota</taxon>
        <taxon>Actinomycetes</taxon>
        <taxon>Kitasatosporales</taxon>
        <taxon>Streptomycetaceae</taxon>
        <taxon>Streptomyces</taxon>
    </lineage>
</organism>
<keyword evidence="1" id="KW-1133">Transmembrane helix</keyword>
<name>A0ABT7GU32_9ACTN</name>
<dbReference type="EMBL" id="JASITI010000017">
    <property type="protein sequence ID" value="MDK9497125.1"/>
    <property type="molecule type" value="Genomic_DNA"/>
</dbReference>
<accession>A0ABT7GU32</accession>
<dbReference type="Proteomes" id="UP001223390">
    <property type="component" value="Unassembled WGS sequence"/>
</dbReference>
<evidence type="ECO:0000313" key="2">
    <source>
        <dbReference type="EMBL" id="MDK9497125.1"/>
    </source>
</evidence>
<feature type="transmembrane region" description="Helical" evidence="1">
    <location>
        <begin position="47"/>
        <end position="64"/>
    </location>
</feature>
<keyword evidence="1" id="KW-0472">Membrane</keyword>
<sequence>MDMNQAVPAGTDTPARAARFDYTPAAADYDKALWRYTLGTWPGRTRYLPLLGVAAALAFAVRAWKWHFDQTQIVIAGTLCAMAVIVVRQWGRRHRTRDQFAAHAEHGACLTTVDEDGLTTTGTSGRTLTEGWNTYPWWFETPELFVLTGSMEFFFVLPKRGAAAPEDLERARALFTRHLRRL</sequence>
<dbReference type="RefSeq" id="WP_285342981.1">
    <property type="nucleotide sequence ID" value="NZ_JASITI010000017.1"/>
</dbReference>